<reference evidence="2 3" key="1">
    <citation type="submission" date="2018-12" db="EMBL/GenBank/DDBJ databases">
        <title>Draft genome sequence of Embleya hyalina NBRC 13850T.</title>
        <authorList>
            <person name="Komaki H."/>
            <person name="Hosoyama A."/>
            <person name="Kimura A."/>
            <person name="Ichikawa N."/>
            <person name="Tamura T."/>
        </authorList>
    </citation>
    <scope>NUCLEOTIDE SEQUENCE [LARGE SCALE GENOMIC DNA]</scope>
    <source>
        <strain evidence="2 3">NBRC 13850</strain>
    </source>
</reference>
<evidence type="ECO:0000259" key="1">
    <source>
        <dbReference type="PROSITE" id="PS51186"/>
    </source>
</evidence>
<evidence type="ECO:0000313" key="2">
    <source>
        <dbReference type="EMBL" id="GCD99348.1"/>
    </source>
</evidence>
<feature type="domain" description="N-acetyltransferase" evidence="1">
    <location>
        <begin position="4"/>
        <end position="149"/>
    </location>
</feature>
<dbReference type="GO" id="GO:0016747">
    <property type="term" value="F:acyltransferase activity, transferring groups other than amino-acyl groups"/>
    <property type="evidence" value="ECO:0007669"/>
    <property type="project" value="InterPro"/>
</dbReference>
<comment type="caution">
    <text evidence="2">The sequence shown here is derived from an EMBL/GenBank/DDBJ whole genome shotgun (WGS) entry which is preliminary data.</text>
</comment>
<organism evidence="2 3">
    <name type="scientific">Embleya hyalina</name>
    <dbReference type="NCBI Taxonomy" id="516124"/>
    <lineage>
        <taxon>Bacteria</taxon>
        <taxon>Bacillati</taxon>
        <taxon>Actinomycetota</taxon>
        <taxon>Actinomycetes</taxon>
        <taxon>Kitasatosporales</taxon>
        <taxon>Streptomycetaceae</taxon>
        <taxon>Embleya</taxon>
    </lineage>
</organism>
<dbReference type="Gene3D" id="3.40.630.30">
    <property type="match status" value="1"/>
</dbReference>
<dbReference type="InterPro" id="IPR016181">
    <property type="entry name" value="Acyl_CoA_acyltransferase"/>
</dbReference>
<dbReference type="PANTHER" id="PTHR41700:SF1">
    <property type="entry name" value="N-ACETYLTRANSFERASE DOMAIN-CONTAINING PROTEIN"/>
    <property type="match status" value="1"/>
</dbReference>
<dbReference type="PROSITE" id="PS51186">
    <property type="entry name" value="GNAT"/>
    <property type="match status" value="1"/>
</dbReference>
<dbReference type="InterPro" id="IPR000182">
    <property type="entry name" value="GNAT_dom"/>
</dbReference>
<evidence type="ECO:0000313" key="3">
    <source>
        <dbReference type="Proteomes" id="UP000286931"/>
    </source>
</evidence>
<dbReference type="RefSeq" id="WP_126641155.1">
    <property type="nucleotide sequence ID" value="NZ_BIFH01000032.1"/>
</dbReference>
<name>A0A401YXM4_9ACTN</name>
<dbReference type="OrthoDB" id="9797990at2"/>
<dbReference type="Proteomes" id="UP000286931">
    <property type="component" value="Unassembled WGS sequence"/>
</dbReference>
<dbReference type="PANTHER" id="PTHR41700">
    <property type="entry name" value="GCN5-RELATED N-ACETYLTRANSFERASE"/>
    <property type="match status" value="1"/>
</dbReference>
<gene>
    <name evidence="2" type="ORF">EHYA_07063</name>
</gene>
<accession>A0A401YXM4</accession>
<sequence length="264" mass="29022">MGDPVVRELHELDEFREVERLYDEIWPQVAGQGRVLTVELMRALDHAGNYVAGAYRDGRLVGATVAFFGAPIGETLHSHATGAVAGSGVGFALKRHQRDWALARGLRRITWTFDPLVRRNAYFNLVKLGARPEEYLPNFYGDDMVDAVNSGDRSDRVLAVWRLTDPRVRAAVGEAEPAVRDADAGARAESALVERDGRPVPVRTDAEVVRVAVPSDIETLRRVDPEAAAAWRSALREVLGGLLDAGARVIDFDREAGYLVARRG</sequence>
<keyword evidence="3" id="KW-1185">Reference proteome</keyword>
<dbReference type="SUPFAM" id="SSF55729">
    <property type="entry name" value="Acyl-CoA N-acyltransferases (Nat)"/>
    <property type="match status" value="1"/>
</dbReference>
<dbReference type="AlphaFoldDB" id="A0A401YXM4"/>
<proteinExistence type="predicted"/>
<protein>
    <recommendedName>
        <fullName evidence="1">N-acetyltransferase domain-containing protein</fullName>
    </recommendedName>
</protein>
<dbReference type="EMBL" id="BIFH01000032">
    <property type="protein sequence ID" value="GCD99348.1"/>
    <property type="molecule type" value="Genomic_DNA"/>
</dbReference>
<dbReference type="InterPro" id="IPR038764">
    <property type="entry name" value="GNAT_N_AcTrfase_prd"/>
</dbReference>